<dbReference type="AlphaFoldDB" id="A0A9D1SZJ8"/>
<comment type="caution">
    <text evidence="3">The sequence shown here is derived from an EMBL/GenBank/DDBJ whole genome shotgun (WGS) entry which is preliminary data.</text>
</comment>
<feature type="transmembrane region" description="Helical" evidence="1">
    <location>
        <begin position="44"/>
        <end position="67"/>
    </location>
</feature>
<sequence length="195" mass="20308">MLNYIWAFMMILAIVFGAINGRLDLIATEALAAAKDAVMTTLALTGAMCFWSGLLKIAEAGGVIAALRRLLRPIIRLLFPGIKPDSDAAGAIVSNMSANLLGMGNAATPFGIKAMQELDRLGGHSGVASNAMCMFVVVNTASIQLIPTTMIAILSGAGAQNPFDIILPTLIASFAALTLGTLMCAALSRTGRKRL</sequence>
<dbReference type="InterPro" id="IPR011642">
    <property type="entry name" value="Gate_dom"/>
</dbReference>
<organism evidence="3 4">
    <name type="scientific">Candidatus Aphodoplasma excrementigallinarum</name>
    <dbReference type="NCBI Taxonomy" id="2840673"/>
    <lineage>
        <taxon>Bacteria</taxon>
        <taxon>Bacillati</taxon>
        <taxon>Bacillota</taxon>
        <taxon>Clostridia</taxon>
        <taxon>Eubacteriales</taxon>
        <taxon>Candidatus Aphodoplasma</taxon>
    </lineage>
</organism>
<accession>A0A9D1SZJ8</accession>
<proteinExistence type="predicted"/>
<reference evidence="3" key="2">
    <citation type="journal article" date="2021" name="PeerJ">
        <title>Extensive microbial diversity within the chicken gut microbiome revealed by metagenomics and culture.</title>
        <authorList>
            <person name="Gilroy R."/>
            <person name="Ravi A."/>
            <person name="Getino M."/>
            <person name="Pursley I."/>
            <person name="Horton D.L."/>
            <person name="Alikhan N.F."/>
            <person name="Baker D."/>
            <person name="Gharbi K."/>
            <person name="Hall N."/>
            <person name="Watson M."/>
            <person name="Adriaenssens E.M."/>
            <person name="Foster-Nyarko E."/>
            <person name="Jarju S."/>
            <person name="Secka A."/>
            <person name="Antonio M."/>
            <person name="Oren A."/>
            <person name="Chaudhuri R.R."/>
            <person name="La Ragione R."/>
            <person name="Hildebrand F."/>
            <person name="Pallen M.J."/>
        </authorList>
    </citation>
    <scope>NUCLEOTIDE SEQUENCE</scope>
    <source>
        <strain evidence="3">4920</strain>
    </source>
</reference>
<gene>
    <name evidence="3" type="ORF">IAC74_03375</name>
</gene>
<evidence type="ECO:0000313" key="4">
    <source>
        <dbReference type="Proteomes" id="UP000886743"/>
    </source>
</evidence>
<dbReference type="EMBL" id="DVOF01000097">
    <property type="protein sequence ID" value="HIV02590.1"/>
    <property type="molecule type" value="Genomic_DNA"/>
</dbReference>
<feature type="transmembrane region" description="Helical" evidence="1">
    <location>
        <begin position="131"/>
        <end position="153"/>
    </location>
</feature>
<keyword evidence="1" id="KW-0812">Transmembrane</keyword>
<evidence type="ECO:0000256" key="1">
    <source>
        <dbReference type="SAM" id="Phobius"/>
    </source>
</evidence>
<feature type="transmembrane region" description="Helical" evidence="1">
    <location>
        <begin position="165"/>
        <end position="187"/>
    </location>
</feature>
<protein>
    <recommendedName>
        <fullName evidence="2">Nucleoside transporter/FeoB GTPase Gate domain-containing protein</fullName>
    </recommendedName>
</protein>
<reference evidence="3" key="1">
    <citation type="submission" date="2020-10" db="EMBL/GenBank/DDBJ databases">
        <authorList>
            <person name="Gilroy R."/>
        </authorList>
    </citation>
    <scope>NUCLEOTIDE SEQUENCE</scope>
    <source>
        <strain evidence="3">4920</strain>
    </source>
</reference>
<feature type="domain" description="Nucleoside transporter/FeoB GTPase Gate" evidence="2">
    <location>
        <begin position="44"/>
        <end position="153"/>
    </location>
</feature>
<dbReference type="Proteomes" id="UP000886743">
    <property type="component" value="Unassembled WGS sequence"/>
</dbReference>
<evidence type="ECO:0000259" key="2">
    <source>
        <dbReference type="Pfam" id="PF07670"/>
    </source>
</evidence>
<keyword evidence="1" id="KW-1133">Transmembrane helix</keyword>
<dbReference type="Pfam" id="PF07670">
    <property type="entry name" value="Gate"/>
    <property type="match status" value="1"/>
</dbReference>
<evidence type="ECO:0000313" key="3">
    <source>
        <dbReference type="EMBL" id="HIV02590.1"/>
    </source>
</evidence>
<name>A0A9D1SZJ8_9FIRM</name>
<keyword evidence="1" id="KW-0472">Membrane</keyword>